<reference evidence="9" key="1">
    <citation type="submission" date="2019-07" db="EMBL/GenBank/DDBJ databases">
        <authorList>
            <person name="Dittberner H."/>
        </authorList>
    </citation>
    <scope>NUCLEOTIDE SEQUENCE [LARGE SCALE GENOMIC DNA]</scope>
</reference>
<dbReference type="InterPro" id="IPR000330">
    <property type="entry name" value="SNF2_N"/>
</dbReference>
<protein>
    <recommendedName>
        <fullName evidence="8">Helicase ATP-binding domain-containing protein</fullName>
    </recommendedName>
</protein>
<keyword evidence="6" id="KW-0539">Nucleus</keyword>
<dbReference type="SUPFAM" id="SSF52540">
    <property type="entry name" value="P-loop containing nucleoside triphosphate hydrolases"/>
    <property type="match status" value="2"/>
</dbReference>
<dbReference type="GO" id="GO:0005634">
    <property type="term" value="C:nucleus"/>
    <property type="evidence" value="ECO:0007669"/>
    <property type="project" value="UniProtKB-SubCell"/>
</dbReference>
<evidence type="ECO:0000256" key="6">
    <source>
        <dbReference type="ARBA" id="ARBA00023242"/>
    </source>
</evidence>
<evidence type="ECO:0000256" key="7">
    <source>
        <dbReference type="SAM" id="MobiDB-lite"/>
    </source>
</evidence>
<keyword evidence="4" id="KW-0347">Helicase</keyword>
<evidence type="ECO:0000259" key="8">
    <source>
        <dbReference type="PROSITE" id="PS51192"/>
    </source>
</evidence>
<dbReference type="Proteomes" id="UP000489600">
    <property type="component" value="Unassembled WGS sequence"/>
</dbReference>
<evidence type="ECO:0000256" key="4">
    <source>
        <dbReference type="ARBA" id="ARBA00022806"/>
    </source>
</evidence>
<feature type="region of interest" description="Disordered" evidence="7">
    <location>
        <begin position="63"/>
        <end position="85"/>
    </location>
</feature>
<dbReference type="InterPro" id="IPR038718">
    <property type="entry name" value="SNF2-like_sf"/>
</dbReference>
<evidence type="ECO:0000313" key="9">
    <source>
        <dbReference type="EMBL" id="VVB04440.1"/>
    </source>
</evidence>
<evidence type="ECO:0000256" key="2">
    <source>
        <dbReference type="ARBA" id="ARBA00022741"/>
    </source>
</evidence>
<dbReference type="EMBL" id="CABITT030000005">
    <property type="protein sequence ID" value="VVB04440.1"/>
    <property type="molecule type" value="Genomic_DNA"/>
</dbReference>
<organism evidence="9 10">
    <name type="scientific">Arabis nemorensis</name>
    <dbReference type="NCBI Taxonomy" id="586526"/>
    <lineage>
        <taxon>Eukaryota</taxon>
        <taxon>Viridiplantae</taxon>
        <taxon>Streptophyta</taxon>
        <taxon>Embryophyta</taxon>
        <taxon>Tracheophyta</taxon>
        <taxon>Spermatophyta</taxon>
        <taxon>Magnoliopsida</taxon>
        <taxon>eudicotyledons</taxon>
        <taxon>Gunneridae</taxon>
        <taxon>Pentapetalae</taxon>
        <taxon>rosids</taxon>
        <taxon>malvids</taxon>
        <taxon>Brassicales</taxon>
        <taxon>Brassicaceae</taxon>
        <taxon>Arabideae</taxon>
        <taxon>Arabis</taxon>
    </lineage>
</organism>
<accession>A0A565BSY6</accession>
<evidence type="ECO:0000256" key="3">
    <source>
        <dbReference type="ARBA" id="ARBA00022801"/>
    </source>
</evidence>
<dbReference type="Gene3D" id="3.40.50.10810">
    <property type="entry name" value="Tandem AAA-ATPase domain"/>
    <property type="match status" value="1"/>
</dbReference>
<dbReference type="PANTHER" id="PTHR45821:SF1">
    <property type="entry name" value="ATP-DEPENDENT HELICASE FAMILY PROTEIN-RELATED"/>
    <property type="match status" value="1"/>
</dbReference>
<feature type="region of interest" description="Disordered" evidence="7">
    <location>
        <begin position="1"/>
        <end position="37"/>
    </location>
</feature>
<gene>
    <name evidence="9" type="ORF">ANE_LOCUS14884</name>
</gene>
<feature type="domain" description="Helicase ATP-binding" evidence="8">
    <location>
        <begin position="230"/>
        <end position="409"/>
    </location>
</feature>
<dbReference type="InterPro" id="IPR049730">
    <property type="entry name" value="SNF2/RAD54-like_C"/>
</dbReference>
<comment type="subcellular location">
    <subcellularLocation>
        <location evidence="1">Nucleus</location>
    </subcellularLocation>
</comment>
<comment type="caution">
    <text evidence="9">The sequence shown here is derived from an EMBL/GenBank/DDBJ whole genome shotgun (WGS) entry which is preliminary data.</text>
</comment>
<keyword evidence="2" id="KW-0547">Nucleotide-binding</keyword>
<dbReference type="InterPro" id="IPR014001">
    <property type="entry name" value="Helicase_ATP-bd"/>
</dbReference>
<feature type="compositionally biased region" description="Low complexity" evidence="7">
    <location>
        <begin position="68"/>
        <end position="77"/>
    </location>
</feature>
<dbReference type="Gene3D" id="3.40.50.300">
    <property type="entry name" value="P-loop containing nucleotide triphosphate hydrolases"/>
    <property type="match status" value="1"/>
</dbReference>
<keyword evidence="3" id="KW-0378">Hydrolase</keyword>
<dbReference type="PANTHER" id="PTHR45821">
    <property type="entry name" value="SNF2 DOMAIN-CONTAINING PROTEIN CLASSY 2-RELATED"/>
    <property type="match status" value="1"/>
</dbReference>
<keyword evidence="10" id="KW-1185">Reference proteome</keyword>
<dbReference type="GO" id="GO:0005524">
    <property type="term" value="F:ATP binding"/>
    <property type="evidence" value="ECO:0007669"/>
    <property type="project" value="UniProtKB-KW"/>
</dbReference>
<proteinExistence type="predicted"/>
<feature type="compositionally biased region" description="Basic and acidic residues" evidence="7">
    <location>
        <begin position="1"/>
        <end position="18"/>
    </location>
</feature>
<evidence type="ECO:0000313" key="10">
    <source>
        <dbReference type="Proteomes" id="UP000489600"/>
    </source>
</evidence>
<dbReference type="GO" id="GO:0004386">
    <property type="term" value="F:helicase activity"/>
    <property type="evidence" value="ECO:0007669"/>
    <property type="project" value="UniProtKB-KW"/>
</dbReference>
<sequence>MDAKRKFSQEKELCSNDGKRKKVVTPENQGAGGNGTRIFSETEVDVFIDVPVVSSNLEEKVFERDHSTGSGRASSSRGGREGLANDLSLHENEFVEVHVTTSEEETLTNKTSEEEIMKDKDKRKAIIDLEEDTWPKEETVSNTFEKHGEVSKNCEHFWIWKDGLGHFCWKCDIIGKKHPLPPGYGSSNVNGIKLEVPENGFSGTGIFPHPRRKTCMKPHQVKILNFLCSNLAVENPNGCILAQAPISEKTFLMINLIHGYLVKHPSAKPLLVLPKSMINFWKKEFQGFEVNDIMLLDFYSAKANTRPQQLEVLKQWITNRSIMFLGHKQFSNMVSDKNDTQASNVCRDILLNESSLVILDRGTDPRNEMMSFLKVFARIKTPRKLLLSGTLYQSHVKEVFNIIDLVFPEFLKQSQPGFVTRRLLNVDADATGATLVSLFDTLEEAILSQYTHHGDKIGCLTELRMLTSKIIYNHKGEHLLEDSCLVDLTVVLKLTLNQRSAWEIERNSKGKGFKTYSTLSGITLHPKLCVFSDRPKGLPAPSEDEMDELLKDVDVLDGVKTKFLLDLVKLCGYTNEKILVVSQYVIPLMFLQRLMAKTKGWKDGKETFMVQGMTSLSARENAFNQFNNSPDAKVFFASIKACSEEITLEGVTRVVMLDIIVTPSIAQQVIEMAYHPGEEQQKKVYSYRLVAADTSEEDQEMNSATKEIVSGIWFDGNSYPLDGKLQIPIIDAKFIDDNFLEASFMSEDIKTIYKRLVISFNF</sequence>
<evidence type="ECO:0000256" key="1">
    <source>
        <dbReference type="ARBA" id="ARBA00004123"/>
    </source>
</evidence>
<dbReference type="InterPro" id="IPR001650">
    <property type="entry name" value="Helicase_C-like"/>
</dbReference>
<dbReference type="PROSITE" id="PS51192">
    <property type="entry name" value="HELICASE_ATP_BIND_1"/>
    <property type="match status" value="1"/>
</dbReference>
<name>A0A565BSY6_9BRAS</name>
<dbReference type="InterPro" id="IPR027417">
    <property type="entry name" value="P-loop_NTPase"/>
</dbReference>
<dbReference type="GO" id="GO:0080188">
    <property type="term" value="P:gene silencing by siRNA-directed DNA methylation"/>
    <property type="evidence" value="ECO:0007669"/>
    <property type="project" value="InterPro"/>
</dbReference>
<dbReference type="InterPro" id="IPR044567">
    <property type="entry name" value="CLSY/DRD1"/>
</dbReference>
<dbReference type="Pfam" id="PF00176">
    <property type="entry name" value="SNF2-rel_dom"/>
    <property type="match status" value="1"/>
</dbReference>
<evidence type="ECO:0000256" key="5">
    <source>
        <dbReference type="ARBA" id="ARBA00022840"/>
    </source>
</evidence>
<dbReference type="CDD" id="cd18793">
    <property type="entry name" value="SF2_C_SNF"/>
    <property type="match status" value="1"/>
</dbReference>
<keyword evidence="5" id="KW-0067">ATP-binding</keyword>
<dbReference type="OrthoDB" id="1075145at2759"/>
<dbReference type="AlphaFoldDB" id="A0A565BSY6"/>
<dbReference type="Pfam" id="PF00271">
    <property type="entry name" value="Helicase_C"/>
    <property type="match status" value="1"/>
</dbReference>
<dbReference type="GO" id="GO:0016787">
    <property type="term" value="F:hydrolase activity"/>
    <property type="evidence" value="ECO:0007669"/>
    <property type="project" value="UniProtKB-KW"/>
</dbReference>